<reference evidence="2 3" key="1">
    <citation type="submission" date="2016-10" db="EMBL/GenBank/DDBJ databases">
        <authorList>
            <person name="de Groot N.N."/>
        </authorList>
    </citation>
    <scope>NUCLEOTIDE SEQUENCE [LARGE SCALE GENOMIC DNA]</scope>
    <source>
        <strain evidence="2 3">DSM 20117</strain>
    </source>
</reference>
<dbReference type="InterPro" id="IPR049500">
    <property type="entry name" value="Peptidase_M50B-like"/>
</dbReference>
<keyword evidence="1" id="KW-0812">Transmembrane</keyword>
<dbReference type="RefSeq" id="WP_074699650.1">
    <property type="nucleotide sequence ID" value="NZ_CP018863.1"/>
</dbReference>
<dbReference type="Pfam" id="PF13398">
    <property type="entry name" value="Peptidase_M50B"/>
    <property type="match status" value="1"/>
</dbReference>
<keyword evidence="1" id="KW-1133">Transmembrane helix</keyword>
<feature type="transmembrane region" description="Helical" evidence="1">
    <location>
        <begin position="28"/>
        <end position="49"/>
    </location>
</feature>
<feature type="transmembrane region" description="Helical" evidence="1">
    <location>
        <begin position="128"/>
        <end position="147"/>
    </location>
</feature>
<dbReference type="KEGG" id="acry:AC20117_11320"/>
<keyword evidence="3" id="KW-1185">Reference proteome</keyword>
<dbReference type="OrthoDB" id="5184455at2"/>
<feature type="transmembrane region" description="Helical" evidence="1">
    <location>
        <begin position="226"/>
        <end position="250"/>
    </location>
</feature>
<proteinExistence type="predicted"/>
<feature type="transmembrane region" description="Helical" evidence="1">
    <location>
        <begin position="55"/>
        <end position="79"/>
    </location>
</feature>
<dbReference type="EMBL" id="FNKH01000002">
    <property type="protein sequence ID" value="SDQ46092.1"/>
    <property type="molecule type" value="Genomic_DNA"/>
</dbReference>
<sequence length="257" mass="27126">MTSTVQDVQDFAVEWWGRIAAGFRQGPALDAPAIELVLILLAALMLSVPRPMWRYFGLFVTVVHELGHAFAALTTGRIVTGIHLRFDHSGAMISRGSGKAAAAWTGFWGYPVPAVVGAALVWAAFNGWSSLALSVSAVLLLVTLLFIRNVQGAVIAVGLAIVSELMVFFAPPVFLGHATLAIGIALLVGAVRDWLNVVSVHTRRRQLLGNSDAYILSRRTGLPSGVWLAGFALVIAASCAVAAGTAWSAVGQLAFPV</sequence>
<protein>
    <submittedName>
        <fullName evidence="2">Peptidase M50B-like</fullName>
    </submittedName>
</protein>
<gene>
    <name evidence="2" type="ORF">SAMN04489742_1206</name>
</gene>
<accession>A0A1H1B2I4</accession>
<evidence type="ECO:0000256" key="1">
    <source>
        <dbReference type="SAM" id="Phobius"/>
    </source>
</evidence>
<dbReference type="Proteomes" id="UP000181917">
    <property type="component" value="Unassembled WGS sequence"/>
</dbReference>
<name>A0A1H1B2I4_9MICC</name>
<evidence type="ECO:0000313" key="3">
    <source>
        <dbReference type="Proteomes" id="UP000181917"/>
    </source>
</evidence>
<dbReference type="AlphaFoldDB" id="A0A1H1B2I4"/>
<organism evidence="2 3">
    <name type="scientific">Crystallibacter crystallopoietes</name>
    <dbReference type="NCBI Taxonomy" id="37928"/>
    <lineage>
        <taxon>Bacteria</taxon>
        <taxon>Bacillati</taxon>
        <taxon>Actinomycetota</taxon>
        <taxon>Actinomycetes</taxon>
        <taxon>Micrococcales</taxon>
        <taxon>Micrococcaceae</taxon>
        <taxon>Crystallibacter</taxon>
    </lineage>
</organism>
<feature type="transmembrane region" description="Helical" evidence="1">
    <location>
        <begin position="177"/>
        <end position="195"/>
    </location>
</feature>
<keyword evidence="1" id="KW-0472">Membrane</keyword>
<feature type="transmembrane region" description="Helical" evidence="1">
    <location>
        <begin position="154"/>
        <end position="171"/>
    </location>
</feature>
<feature type="transmembrane region" description="Helical" evidence="1">
    <location>
        <begin position="100"/>
        <end position="122"/>
    </location>
</feature>
<dbReference type="STRING" id="37928.SAMN04489742_1206"/>
<evidence type="ECO:0000313" key="2">
    <source>
        <dbReference type="EMBL" id="SDQ46092.1"/>
    </source>
</evidence>